<evidence type="ECO:0000259" key="6">
    <source>
        <dbReference type="Pfam" id="PF14759"/>
    </source>
</evidence>
<dbReference type="Pfam" id="PF07992">
    <property type="entry name" value="Pyr_redox_2"/>
    <property type="match status" value="1"/>
</dbReference>
<dbReference type="SUPFAM" id="SSF51905">
    <property type="entry name" value="FAD/NAD(P)-binding domain"/>
    <property type="match status" value="2"/>
</dbReference>
<dbReference type="InterPro" id="IPR050446">
    <property type="entry name" value="FAD-oxidoreductase/Apoptosis"/>
</dbReference>
<dbReference type="SUPFAM" id="SSF55424">
    <property type="entry name" value="FAD/NAD-linked reductases, dimerisation (C-terminal) domain"/>
    <property type="match status" value="1"/>
</dbReference>
<dbReference type="Gene3D" id="3.50.50.60">
    <property type="entry name" value="FAD/NAD(P)-binding domain"/>
    <property type="match status" value="2"/>
</dbReference>
<dbReference type="RefSeq" id="WP_140195403.1">
    <property type="nucleotide sequence ID" value="NZ_CP065915.1"/>
</dbReference>
<dbReference type="PANTHER" id="PTHR43557">
    <property type="entry name" value="APOPTOSIS-INDUCING FACTOR 1"/>
    <property type="match status" value="1"/>
</dbReference>
<dbReference type="EMBL" id="VFFF01000001">
    <property type="protein sequence ID" value="TNY34234.1"/>
    <property type="molecule type" value="Genomic_DNA"/>
</dbReference>
<dbReference type="PRINTS" id="PR00411">
    <property type="entry name" value="PNDRDTASEI"/>
</dbReference>
<dbReference type="InterPro" id="IPR036188">
    <property type="entry name" value="FAD/NAD-bd_sf"/>
</dbReference>
<dbReference type="InterPro" id="IPR016156">
    <property type="entry name" value="FAD/NAD-linked_Rdtase_dimer_sf"/>
</dbReference>
<protein>
    <submittedName>
        <fullName evidence="7">Pyridine nucleotide-disulfide oxidoreductase</fullName>
    </submittedName>
</protein>
<proteinExistence type="predicted"/>
<dbReference type="AlphaFoldDB" id="A0A5C5GJ50"/>
<keyword evidence="4" id="KW-0560">Oxidoreductase</keyword>
<accession>A0A5C5GJ50</accession>
<gene>
    <name evidence="7" type="ORF">FHY64_13555</name>
</gene>
<dbReference type="GO" id="GO:0016651">
    <property type="term" value="F:oxidoreductase activity, acting on NAD(P)H"/>
    <property type="evidence" value="ECO:0007669"/>
    <property type="project" value="TreeGrafter"/>
</dbReference>
<organism evidence="7 8">
    <name type="scientific">Pelagovum pacificum</name>
    <dbReference type="NCBI Taxonomy" id="2588711"/>
    <lineage>
        <taxon>Bacteria</taxon>
        <taxon>Pseudomonadati</taxon>
        <taxon>Pseudomonadota</taxon>
        <taxon>Alphaproteobacteria</taxon>
        <taxon>Rhodobacterales</taxon>
        <taxon>Paracoccaceae</taxon>
        <taxon>Pelagovum</taxon>
    </lineage>
</organism>
<dbReference type="PANTHER" id="PTHR43557:SF2">
    <property type="entry name" value="RIESKE DOMAIN-CONTAINING PROTEIN-RELATED"/>
    <property type="match status" value="1"/>
</dbReference>
<dbReference type="Pfam" id="PF14759">
    <property type="entry name" value="Reductase_C"/>
    <property type="match status" value="1"/>
</dbReference>
<dbReference type="Gene3D" id="3.30.390.30">
    <property type="match status" value="1"/>
</dbReference>
<dbReference type="InterPro" id="IPR023753">
    <property type="entry name" value="FAD/NAD-binding_dom"/>
</dbReference>
<dbReference type="GO" id="GO:0005737">
    <property type="term" value="C:cytoplasm"/>
    <property type="evidence" value="ECO:0007669"/>
    <property type="project" value="TreeGrafter"/>
</dbReference>
<keyword evidence="2" id="KW-0285">Flavoprotein</keyword>
<keyword evidence="3" id="KW-0274">FAD</keyword>
<dbReference type="Proteomes" id="UP000314011">
    <property type="component" value="Unassembled WGS sequence"/>
</dbReference>
<evidence type="ECO:0000256" key="3">
    <source>
        <dbReference type="ARBA" id="ARBA00022827"/>
    </source>
</evidence>
<evidence type="ECO:0000256" key="4">
    <source>
        <dbReference type="ARBA" id="ARBA00023002"/>
    </source>
</evidence>
<comment type="cofactor">
    <cofactor evidence="1">
        <name>FAD</name>
        <dbReference type="ChEBI" id="CHEBI:57692"/>
    </cofactor>
</comment>
<evidence type="ECO:0000313" key="8">
    <source>
        <dbReference type="Proteomes" id="UP000314011"/>
    </source>
</evidence>
<keyword evidence="8" id="KW-1185">Reference proteome</keyword>
<dbReference type="PRINTS" id="PR00368">
    <property type="entry name" value="FADPNR"/>
</dbReference>
<reference evidence="7 8" key="1">
    <citation type="submission" date="2019-06" db="EMBL/GenBank/DDBJ databases">
        <title>Genome of new Rhodobacteraceae sp. SM1903.</title>
        <authorList>
            <person name="Ren X."/>
        </authorList>
    </citation>
    <scope>NUCLEOTIDE SEQUENCE [LARGE SCALE GENOMIC DNA]</scope>
    <source>
        <strain evidence="7 8">SM1903</strain>
    </source>
</reference>
<evidence type="ECO:0000313" key="7">
    <source>
        <dbReference type="EMBL" id="TNY34234.1"/>
    </source>
</evidence>
<name>A0A5C5GJ50_9RHOB</name>
<feature type="domain" description="Reductase C-terminal" evidence="6">
    <location>
        <begin position="318"/>
        <end position="401"/>
    </location>
</feature>
<feature type="domain" description="FAD/NAD(P)-binding" evidence="5">
    <location>
        <begin position="3"/>
        <end position="299"/>
    </location>
</feature>
<dbReference type="InterPro" id="IPR028202">
    <property type="entry name" value="Reductase_C"/>
</dbReference>
<sequence length="403" mass="43437">MTHFVVIGAGQAGASLVAKLRSEGFDGDITLIGAEPVPPYQRPPLSKAYLLGEMEEARLYLRPAAWYEDNNITLRTGRRVTGIDTRTRTVSLDDRENLTYDQLALTTGSDPRTLPAAIGGDLDGVYAMRDLADADALAPEMTEGRRVLVIGGGYIGLEAAAVASKKGLKVTLVEMAPRILQRVAAEVTSDFFRDLHASHGVEVREGVGLDRLIGTDRVTGARFTDGTEIELDFAIVGVGIAPASILAESAGIACDNGIAVDAYGRTSEPTVWAAGDCASFPWGGERIRLESVGNAIDMAEAVALNMLGREQPYQAKPWFWSDQYDLKLQIGGLNRGYDSVHVRKSDDGAVSHWYYAGDRLIAVDAMNDPRNYMIGKRLIEAGKSPAPEVVTDPATDMKALLRP</sequence>
<evidence type="ECO:0000259" key="5">
    <source>
        <dbReference type="Pfam" id="PF07992"/>
    </source>
</evidence>
<comment type="caution">
    <text evidence="7">The sequence shown here is derived from an EMBL/GenBank/DDBJ whole genome shotgun (WGS) entry which is preliminary data.</text>
</comment>
<evidence type="ECO:0000256" key="1">
    <source>
        <dbReference type="ARBA" id="ARBA00001974"/>
    </source>
</evidence>
<evidence type="ECO:0000256" key="2">
    <source>
        <dbReference type="ARBA" id="ARBA00022630"/>
    </source>
</evidence>
<dbReference type="OrthoDB" id="7809559at2"/>